<comment type="caution">
    <text evidence="1">The sequence shown here is derived from an EMBL/GenBank/DDBJ whole genome shotgun (WGS) entry which is preliminary data.</text>
</comment>
<keyword evidence="2" id="KW-1185">Reference proteome</keyword>
<dbReference type="Proteomes" id="UP001605036">
    <property type="component" value="Unassembled WGS sequence"/>
</dbReference>
<accession>A0ABD1ZH92</accession>
<proteinExistence type="predicted"/>
<name>A0ABD1ZH92_9MARC</name>
<sequence length="152" mass="16997">MFPLDSTLHSNVFVCSLTCCRRASRFIYGCVSDRGQDCGCELLRDGPPLRFFRMVMVGCGLKFQGVFLMVAASLHEQCRFRHHLTVGAVPPKSVGYGLQIDVAILPRQEKKPVGYEVQKRGFAASLHEQCEVRISGDAFATTLRLVQCRRSL</sequence>
<reference evidence="1 2" key="1">
    <citation type="submission" date="2024-09" db="EMBL/GenBank/DDBJ databases">
        <title>Chromosome-scale assembly of Riccia fluitans.</title>
        <authorList>
            <person name="Paukszto L."/>
            <person name="Sawicki J."/>
            <person name="Karawczyk K."/>
            <person name="Piernik-Szablinska J."/>
            <person name="Szczecinska M."/>
            <person name="Mazdziarz M."/>
        </authorList>
    </citation>
    <scope>NUCLEOTIDE SEQUENCE [LARGE SCALE GENOMIC DNA]</scope>
    <source>
        <strain evidence="1">Rf_01</strain>
        <tissue evidence="1">Aerial parts of the thallus</tissue>
    </source>
</reference>
<gene>
    <name evidence="1" type="ORF">R1flu_018419</name>
</gene>
<evidence type="ECO:0000313" key="1">
    <source>
        <dbReference type="EMBL" id="KAL2650291.1"/>
    </source>
</evidence>
<evidence type="ECO:0000313" key="2">
    <source>
        <dbReference type="Proteomes" id="UP001605036"/>
    </source>
</evidence>
<protein>
    <submittedName>
        <fullName evidence="1">Uncharacterized protein</fullName>
    </submittedName>
</protein>
<organism evidence="1 2">
    <name type="scientific">Riccia fluitans</name>
    <dbReference type="NCBI Taxonomy" id="41844"/>
    <lineage>
        <taxon>Eukaryota</taxon>
        <taxon>Viridiplantae</taxon>
        <taxon>Streptophyta</taxon>
        <taxon>Embryophyta</taxon>
        <taxon>Marchantiophyta</taxon>
        <taxon>Marchantiopsida</taxon>
        <taxon>Marchantiidae</taxon>
        <taxon>Marchantiales</taxon>
        <taxon>Ricciaceae</taxon>
        <taxon>Riccia</taxon>
    </lineage>
</organism>
<dbReference type="AlphaFoldDB" id="A0ABD1ZH92"/>
<dbReference type="EMBL" id="JBHFFA010000001">
    <property type="protein sequence ID" value="KAL2650291.1"/>
    <property type="molecule type" value="Genomic_DNA"/>
</dbReference>